<reference evidence="4 5" key="1">
    <citation type="journal article" date="2018" name="Nat. Ecol. Evol.">
        <title>Shark genomes provide insights into elasmobranch evolution and the origin of vertebrates.</title>
        <authorList>
            <person name="Hara Y"/>
            <person name="Yamaguchi K"/>
            <person name="Onimaru K"/>
            <person name="Kadota M"/>
            <person name="Koyanagi M"/>
            <person name="Keeley SD"/>
            <person name="Tatsumi K"/>
            <person name="Tanaka K"/>
            <person name="Motone F"/>
            <person name="Kageyama Y"/>
            <person name="Nozu R"/>
            <person name="Adachi N"/>
            <person name="Nishimura O"/>
            <person name="Nakagawa R"/>
            <person name="Tanegashima C"/>
            <person name="Kiyatake I"/>
            <person name="Matsumoto R"/>
            <person name="Murakumo K"/>
            <person name="Nishida K"/>
            <person name="Terakita A"/>
            <person name="Kuratani S"/>
            <person name="Sato K"/>
            <person name="Hyodo S Kuraku.S."/>
        </authorList>
    </citation>
    <scope>NUCLEOTIDE SEQUENCE [LARGE SCALE GENOMIC DNA]</scope>
</reference>
<protein>
    <recommendedName>
        <fullName evidence="3">Fibroblast growth factor</fullName>
        <shortName evidence="3">FGF</shortName>
    </recommendedName>
</protein>
<dbReference type="Gene3D" id="2.80.10.50">
    <property type="match status" value="1"/>
</dbReference>
<keyword evidence="3" id="KW-0732">Signal</keyword>
<feature type="signal peptide" evidence="3">
    <location>
        <begin position="1"/>
        <end position="30"/>
    </location>
</feature>
<comment type="caution">
    <text evidence="4">The sequence shown here is derived from an EMBL/GenBank/DDBJ whole genome shotgun (WGS) entry which is preliminary data.</text>
</comment>
<proteinExistence type="inferred from homology"/>
<dbReference type="Pfam" id="PF00167">
    <property type="entry name" value="FGF"/>
    <property type="match status" value="1"/>
</dbReference>
<dbReference type="InterPro" id="IPR002209">
    <property type="entry name" value="Fibroblast_GF_fam"/>
</dbReference>
<dbReference type="PROSITE" id="PS00247">
    <property type="entry name" value="HBGF_FGF"/>
    <property type="match status" value="1"/>
</dbReference>
<dbReference type="InterPro" id="IPR008996">
    <property type="entry name" value="IL1/FGF"/>
</dbReference>
<organism evidence="4 5">
    <name type="scientific">Chiloscyllium punctatum</name>
    <name type="common">Brownbanded bambooshark</name>
    <name type="synonym">Hemiscyllium punctatum</name>
    <dbReference type="NCBI Taxonomy" id="137246"/>
    <lineage>
        <taxon>Eukaryota</taxon>
        <taxon>Metazoa</taxon>
        <taxon>Chordata</taxon>
        <taxon>Craniata</taxon>
        <taxon>Vertebrata</taxon>
        <taxon>Chondrichthyes</taxon>
        <taxon>Elasmobranchii</taxon>
        <taxon>Galeomorphii</taxon>
        <taxon>Galeoidea</taxon>
        <taxon>Orectolobiformes</taxon>
        <taxon>Hemiscylliidae</taxon>
        <taxon>Chiloscyllium</taxon>
    </lineage>
</organism>
<dbReference type="PRINTS" id="PR00262">
    <property type="entry name" value="IL1HBGF"/>
</dbReference>
<gene>
    <name evidence="4" type="ORF">chiPu_0009033</name>
</gene>
<comment type="similarity">
    <text evidence="1 3">Belongs to the heparin-binding growth factors family.</text>
</comment>
<evidence type="ECO:0000256" key="2">
    <source>
        <dbReference type="ARBA" id="ARBA00023030"/>
    </source>
</evidence>
<dbReference type="CDD" id="cd23321">
    <property type="entry name" value="beta-trefoil_FGF22"/>
    <property type="match status" value="1"/>
</dbReference>
<keyword evidence="2" id="KW-0339">Growth factor</keyword>
<evidence type="ECO:0000256" key="1">
    <source>
        <dbReference type="ARBA" id="ARBA00007936"/>
    </source>
</evidence>
<evidence type="ECO:0000313" key="4">
    <source>
        <dbReference type="EMBL" id="GCC30582.1"/>
    </source>
</evidence>
<dbReference type="PRINTS" id="PR00263">
    <property type="entry name" value="HBGFFGF"/>
</dbReference>
<dbReference type="Proteomes" id="UP000287033">
    <property type="component" value="Unassembled WGS sequence"/>
</dbReference>
<dbReference type="SMART" id="SM00442">
    <property type="entry name" value="FGF"/>
    <property type="match status" value="1"/>
</dbReference>
<dbReference type="PROSITE" id="PS51257">
    <property type="entry name" value="PROKAR_LIPOPROTEIN"/>
    <property type="match status" value="1"/>
</dbReference>
<evidence type="ECO:0000313" key="5">
    <source>
        <dbReference type="Proteomes" id="UP000287033"/>
    </source>
</evidence>
<dbReference type="GO" id="GO:0008083">
    <property type="term" value="F:growth factor activity"/>
    <property type="evidence" value="ECO:0007669"/>
    <property type="project" value="UniProtKB-KW"/>
</dbReference>
<keyword evidence="5" id="KW-1185">Reference proteome</keyword>
<name>A0A401SJK4_CHIPU</name>
<dbReference type="EMBL" id="BEZZ01000311">
    <property type="protein sequence ID" value="GCC30582.1"/>
    <property type="molecule type" value="Genomic_DNA"/>
</dbReference>
<dbReference type="STRING" id="137246.A0A401SJK4"/>
<dbReference type="AlphaFoldDB" id="A0A401SJK4"/>
<dbReference type="PANTHER" id="PTHR11486">
    <property type="entry name" value="FIBROBLAST GROWTH FACTOR"/>
    <property type="match status" value="1"/>
</dbReference>
<sequence length="195" mass="22274">MWKWMLTSGVSPLPHFACFLLFSLACSASASCRGEPEDALTLDATNCSSSLERHTRSYNHLQGDVRWRRLYSATKYFLKIDRAGKVNGTRKKNCLNSIMEIRSVNVGVVAIKAVNTGFYLAMNKKGKLYGTEEYNNNCKFKERIEENGYNTYASLKWKHKGRQMFISLNGKGSPRRGHKTRRKHLSAHFLPMMVP</sequence>
<dbReference type="OrthoDB" id="10008525at2759"/>
<dbReference type="FunFam" id="2.80.10.50:FF:000004">
    <property type="entry name" value="Fibroblast growth factor"/>
    <property type="match status" value="1"/>
</dbReference>
<feature type="chain" id="PRO_5018816483" description="Fibroblast growth factor" evidence="3">
    <location>
        <begin position="31"/>
        <end position="195"/>
    </location>
</feature>
<dbReference type="SUPFAM" id="SSF50353">
    <property type="entry name" value="Cytokine"/>
    <property type="match status" value="1"/>
</dbReference>
<accession>A0A401SJK4</accession>
<evidence type="ECO:0000256" key="3">
    <source>
        <dbReference type="RuleBase" id="RU049442"/>
    </source>
</evidence>
<dbReference type="OMA" id="CRWTPSV"/>